<proteinExistence type="predicted"/>
<organism evidence="1 2">
    <name type="scientific">Haloterrigena salifodinae</name>
    <dbReference type="NCBI Taxonomy" id="2675099"/>
    <lineage>
        <taxon>Archaea</taxon>
        <taxon>Methanobacteriati</taxon>
        <taxon>Methanobacteriota</taxon>
        <taxon>Stenosarchaea group</taxon>
        <taxon>Halobacteria</taxon>
        <taxon>Halobacteriales</taxon>
        <taxon>Natrialbaceae</taxon>
        <taxon>Haloterrigena</taxon>
    </lineage>
</organism>
<gene>
    <name evidence="1" type="ORF">JMJ58_07810</name>
</gene>
<dbReference type="Proteomes" id="UP000637819">
    <property type="component" value="Chromosome"/>
</dbReference>
<protein>
    <submittedName>
        <fullName evidence="1">Uncharacterized protein</fullName>
    </submittedName>
</protein>
<evidence type="ECO:0000313" key="1">
    <source>
        <dbReference type="EMBL" id="QRV16761.1"/>
    </source>
</evidence>
<evidence type="ECO:0000313" key="2">
    <source>
        <dbReference type="Proteomes" id="UP000637819"/>
    </source>
</evidence>
<dbReference type="GeneID" id="62875020"/>
<dbReference type="KEGG" id="hsal:JMJ58_07810"/>
<accession>A0A8T8E642</accession>
<reference evidence="1 2" key="1">
    <citation type="submission" date="2021-01" db="EMBL/GenBank/DDBJ databases">
        <title>Genome Sequence and Methylation Pattern of Haloterrigena salifodinae BOL5-1, An Extremely Halophilic Archaeon from a Bolivian Salt Mine.</title>
        <authorList>
            <person name="DasSarma P."/>
            <person name="Anton B.P."/>
            <person name="DasSarma S.L."/>
            <person name="von Ehrenheim H.A.L."/>
            <person name="Martinez F.L."/>
            <person name="Guzman D."/>
            <person name="Roberts R.J."/>
            <person name="DasSarma S."/>
        </authorList>
    </citation>
    <scope>NUCLEOTIDE SEQUENCE [LARGE SCALE GENOMIC DNA]</scope>
    <source>
        <strain evidence="1 2">BOL5-1</strain>
    </source>
</reference>
<keyword evidence="2" id="KW-1185">Reference proteome</keyword>
<name>A0A8T8E642_9EURY</name>
<dbReference type="EMBL" id="CP069188">
    <property type="protein sequence ID" value="QRV16761.1"/>
    <property type="molecule type" value="Genomic_DNA"/>
</dbReference>
<sequence>MERSRACVSVAARDGAIETDRPRPRYHPPIPDRFDPTRAIDGRAVDAALSPVAVPTGRWDATVPLT</sequence>
<dbReference type="AlphaFoldDB" id="A0A8T8E642"/>
<dbReference type="RefSeq" id="WP_126663790.1">
    <property type="nucleotide sequence ID" value="NZ_CP069188.1"/>
</dbReference>